<evidence type="ECO:0000256" key="4">
    <source>
        <dbReference type="ARBA" id="ARBA00022801"/>
    </source>
</evidence>
<dbReference type="Pfam" id="PF00933">
    <property type="entry name" value="Glyco_hydro_3"/>
    <property type="match status" value="1"/>
</dbReference>
<evidence type="ECO:0000256" key="3">
    <source>
        <dbReference type="ARBA" id="ARBA00012744"/>
    </source>
</evidence>
<dbReference type="SMART" id="SM00758">
    <property type="entry name" value="PA14"/>
    <property type="match status" value="1"/>
</dbReference>
<comment type="similarity">
    <text evidence="2 6">Belongs to the glycosyl hydrolase 3 family.</text>
</comment>
<evidence type="ECO:0000256" key="6">
    <source>
        <dbReference type="RuleBase" id="RU361161"/>
    </source>
</evidence>
<dbReference type="SMR" id="A0A141S029"/>
<dbReference type="InterPro" id="IPR001764">
    <property type="entry name" value="Glyco_hydro_3_N"/>
</dbReference>
<dbReference type="InterPro" id="IPR036962">
    <property type="entry name" value="Glyco_hydro_3_N_sf"/>
</dbReference>
<evidence type="ECO:0000259" key="7">
    <source>
        <dbReference type="PROSITE" id="PS51820"/>
    </source>
</evidence>
<dbReference type="InterPro" id="IPR002772">
    <property type="entry name" value="Glyco_hydro_3_C"/>
</dbReference>
<accession>A0A141S029</accession>
<gene>
    <name evidence="8" type="primary">bgl3</name>
</gene>
<comment type="pathway">
    <text evidence="6">Glycan metabolism; cellulose degradation.</text>
</comment>
<name>A0A141S029_9ASCO</name>
<dbReference type="FunFam" id="3.20.20.300:FF:000006">
    <property type="entry name" value="Beta-glucosidase H"/>
    <property type="match status" value="1"/>
</dbReference>
<evidence type="ECO:0000256" key="1">
    <source>
        <dbReference type="ARBA" id="ARBA00000448"/>
    </source>
</evidence>
<dbReference type="PANTHER" id="PTHR42715">
    <property type="entry name" value="BETA-GLUCOSIDASE"/>
    <property type="match status" value="1"/>
</dbReference>
<dbReference type="SUPFAM" id="SSF51445">
    <property type="entry name" value="(Trans)glycosidases"/>
    <property type="match status" value="1"/>
</dbReference>
<dbReference type="Gene3D" id="2.60.40.10">
    <property type="entry name" value="Immunoglobulins"/>
    <property type="match status" value="1"/>
</dbReference>
<keyword evidence="6" id="KW-0119">Carbohydrate metabolism</keyword>
<dbReference type="Pfam" id="PF07691">
    <property type="entry name" value="PA14"/>
    <property type="match status" value="1"/>
</dbReference>
<evidence type="ECO:0000256" key="2">
    <source>
        <dbReference type="ARBA" id="ARBA00005336"/>
    </source>
</evidence>
<dbReference type="InterPro" id="IPR036881">
    <property type="entry name" value="Glyco_hydro_3_C_sf"/>
</dbReference>
<dbReference type="FunFam" id="2.60.40.10:FF:000495">
    <property type="entry name" value="Periplasmic beta-glucosidase"/>
    <property type="match status" value="1"/>
</dbReference>
<dbReference type="InterPro" id="IPR011658">
    <property type="entry name" value="PA14_dom"/>
</dbReference>
<organism evidence="8">
    <name type="scientific">Clavispora sp. NRRL Y-50464</name>
    <dbReference type="NCBI Taxonomy" id="1299999"/>
    <lineage>
        <taxon>Eukaryota</taxon>
        <taxon>Fungi</taxon>
        <taxon>Dikarya</taxon>
        <taxon>Ascomycota</taxon>
        <taxon>Saccharomycotina</taxon>
        <taxon>Pichiomycetes</taxon>
        <taxon>Metschnikowiaceae</taxon>
        <taxon>Clavispora</taxon>
    </lineage>
</organism>
<dbReference type="SMART" id="SM01217">
    <property type="entry name" value="Fn3_like"/>
    <property type="match status" value="1"/>
</dbReference>
<dbReference type="InterPro" id="IPR050288">
    <property type="entry name" value="Cellulose_deg_GH3"/>
</dbReference>
<dbReference type="EMBL" id="KR011269">
    <property type="protein sequence ID" value="AMK05628.1"/>
    <property type="molecule type" value="mRNA"/>
</dbReference>
<keyword evidence="6" id="KW-0624">Polysaccharide degradation</keyword>
<dbReference type="InterPro" id="IPR013783">
    <property type="entry name" value="Ig-like_fold"/>
</dbReference>
<dbReference type="InterPro" id="IPR026891">
    <property type="entry name" value="Fn3-like"/>
</dbReference>
<dbReference type="Pfam" id="PF01915">
    <property type="entry name" value="Glyco_hydro_3_C"/>
    <property type="match status" value="1"/>
</dbReference>
<dbReference type="UniPathway" id="UPA00696"/>
<dbReference type="PROSITE" id="PS51820">
    <property type="entry name" value="PA14"/>
    <property type="match status" value="1"/>
</dbReference>
<evidence type="ECO:0000256" key="5">
    <source>
        <dbReference type="ARBA" id="ARBA00023295"/>
    </source>
</evidence>
<evidence type="ECO:0000313" key="8">
    <source>
        <dbReference type="EMBL" id="AMK05628.1"/>
    </source>
</evidence>
<reference evidence="8" key="2">
    <citation type="journal article" date="2016" name="PLoS ONE">
        <title>Two New Native beta-Glucosidases from Clavispora NRRL Y-50464 Confer Its Dual Function as Cellobiose Fermenting Ethanologenic Yeast.</title>
        <authorList>
            <person name="Wang X."/>
            <person name="Liu Z.L."/>
            <person name="Weber S.A."/>
            <person name="Zhang X."/>
        </authorList>
    </citation>
    <scope>NUCLEOTIDE SEQUENCE</scope>
</reference>
<dbReference type="AlphaFoldDB" id="A0A141S029"/>
<dbReference type="GO" id="GO:0030245">
    <property type="term" value="P:cellulose catabolic process"/>
    <property type="evidence" value="ECO:0007669"/>
    <property type="project" value="UniProtKB-UniPathway"/>
</dbReference>
<dbReference type="InterPro" id="IPR037524">
    <property type="entry name" value="PA14/GLEYA"/>
</dbReference>
<reference evidence="8" key="1">
    <citation type="submission" date="2015-03" db="EMBL/GenBank/DDBJ databases">
        <authorList>
            <person name="Murphy D."/>
        </authorList>
    </citation>
    <scope>NUCLEOTIDE SEQUENCE</scope>
</reference>
<keyword evidence="4 6" id="KW-0378">Hydrolase</keyword>
<dbReference type="PROSITE" id="PS00775">
    <property type="entry name" value="GLYCOSYL_HYDROL_F3"/>
    <property type="match status" value="1"/>
</dbReference>
<keyword evidence="5 6" id="KW-0326">Glycosidase</keyword>
<dbReference type="Gene3D" id="3.40.50.1700">
    <property type="entry name" value="Glycoside hydrolase family 3 C-terminal domain"/>
    <property type="match status" value="1"/>
</dbReference>
<comment type="catalytic activity">
    <reaction evidence="1 6">
        <text>Hydrolysis of terminal, non-reducing beta-D-glucosyl residues with release of beta-D-glucose.</text>
        <dbReference type="EC" id="3.2.1.21"/>
    </reaction>
</comment>
<dbReference type="InterPro" id="IPR019800">
    <property type="entry name" value="Glyco_hydro_3_AS"/>
</dbReference>
<dbReference type="Gene3D" id="2.60.120.260">
    <property type="entry name" value="Galactose-binding domain-like"/>
    <property type="match status" value="1"/>
</dbReference>
<dbReference type="GO" id="GO:0008422">
    <property type="term" value="F:beta-glucosidase activity"/>
    <property type="evidence" value="ECO:0007669"/>
    <property type="project" value="UniProtKB-EC"/>
</dbReference>
<dbReference type="Pfam" id="PF14310">
    <property type="entry name" value="Fn3-like"/>
    <property type="match status" value="1"/>
</dbReference>
<sequence>MADIDVEKVLSELTLAEKIGLTAGVDFWHTYKVERLGVPTLRLSDGPNGVRGTKFVNGAPSACFPCGTGLASTFNKDLLYKAGRLMADEAKHKSAHVILGPTTNMQRGPLGGRGFESFSEDPHLAGMASASIVKGMQDNDIAATIKHFVCNDLEHERNSSDAIVTERALREIYLEPFRLAVKYADPKSFMTAYNKVNGEHVSQSHRILEQILREEWNWDGLVMSDWYGAYTAKESLTNGLDLEMPGPSGMRTVQNISHMVNSRELNIKYLDERVRNVLKLVKWCARSKLEERGPETTENNTPETRALLNKIASELVVLLKNNDSVLPLKKEESIAVIGPNAKFAAYCGGGSASLLSYYTTTPYDAIKEKLGHEPKYAVGCYAHQMLPGFSLSPYTKNPVTGKSGVNCKLYNDAPGTKNRRQFDEFDITMSPIILFDYRHPAIVDELFYMDITGDLTPEESGEYEFSLTVSGTAQLFIDDKLVIDNKNSQTLGTAFFGTGTIEMKQKVPLDAGKTYNVRVEFGSSKTSKLRPLSVISFGGCVSIGMCKVIDPKEEIAKAVELAKSVDKVVLLIGLNAEWESEGFDRPDMELPLLTNDLVEAVLAANPNTVVVNQSGTPVEMPWLSKANALVHAWYGGSEAGNAIANVLFGDVNPSGKLSLSWPFKNSDNPAYLNFHTERGRVLYGEDIYIGYRFYDKLQRRVAFPFGYGLSYTTYKYSDLNVTVNEEDDSLTASVTVENTGSKDGAETVQFYVAPKTSEVARPVKELKGFDKVFVKAGEKATAKVQLSLKDSASFFDEYHDKWSLEKGTYEVQVGKSSDDVELIQEFKVKESKLWSGL</sequence>
<dbReference type="PANTHER" id="PTHR42715:SF27">
    <property type="entry name" value="BETA-GLUCOSIDASE-RELATED"/>
    <property type="match status" value="1"/>
</dbReference>
<dbReference type="EC" id="3.2.1.21" evidence="3 6"/>
<dbReference type="PRINTS" id="PR00133">
    <property type="entry name" value="GLHYDRLASE3"/>
</dbReference>
<protein>
    <recommendedName>
        <fullName evidence="3 6">beta-glucosidase</fullName>
        <ecNumber evidence="3 6">3.2.1.21</ecNumber>
    </recommendedName>
</protein>
<proteinExistence type="evidence at transcript level"/>
<feature type="domain" description="PA14" evidence="7">
    <location>
        <begin position="400"/>
        <end position="559"/>
    </location>
</feature>
<dbReference type="SUPFAM" id="SSF52279">
    <property type="entry name" value="Beta-D-glucan exohydrolase, C-terminal domain"/>
    <property type="match status" value="1"/>
</dbReference>
<dbReference type="Gene3D" id="3.20.20.300">
    <property type="entry name" value="Glycoside hydrolase, family 3, N-terminal domain"/>
    <property type="match status" value="1"/>
</dbReference>
<dbReference type="InterPro" id="IPR017853">
    <property type="entry name" value="GH"/>
</dbReference>